<evidence type="ECO:0000313" key="5">
    <source>
        <dbReference type="Proteomes" id="UP000014227"/>
    </source>
</evidence>
<reference evidence="5" key="1">
    <citation type="submission" date="2013-03" db="EMBL/GenBank/DDBJ databases">
        <title>Genome sequence of Chthonomonas calidirosea, the first sequenced genome from the Armatimonadetes phylum (formally candidate division OP10).</title>
        <authorList>
            <person name="Lee K.C.Y."/>
            <person name="Morgan X.C."/>
            <person name="Dunfield P.F."/>
            <person name="Tamas I."/>
            <person name="Houghton K.M."/>
            <person name="Vyssotski M."/>
            <person name="Ryan J.L.J."/>
            <person name="Lagutin K."/>
            <person name="McDonald I.R."/>
            <person name="Stott M.B."/>
        </authorList>
    </citation>
    <scope>NUCLEOTIDE SEQUENCE [LARGE SCALE GENOMIC DNA]</scope>
    <source>
        <strain evidence="5">DSM 23976 / ICMP 18418 / T49</strain>
    </source>
</reference>
<dbReference type="EMBL" id="HF951689">
    <property type="protein sequence ID" value="CCW34853.1"/>
    <property type="molecule type" value="Genomic_DNA"/>
</dbReference>
<dbReference type="PANTHER" id="PTHR30093">
    <property type="entry name" value="GENERAL SECRETION PATHWAY PROTEIN G"/>
    <property type="match status" value="1"/>
</dbReference>
<accession>S0ETP4</accession>
<sequence>MKQKTAFTLIELLVVIAIIAILAAILFPVFAQAREKARQASCTSNIKQLTTAMLMYTQDYDEDFPFWSYADSVACNGPLGNVACQHFESIWFNAIYPYDKNANIYTCPDASDHSTITQNQLWGWTKATDLTTVGINAGLVNAQVNYGMSEPISMGSLCGSPNSSGCSQAALQQVAQTLLIGDCVIALTGNFLPDRTNNPQSANYVLSRVAYPNCNTNPCGAYLNDNGTYTAQPQYDNQARHAQGDIVGFADGHAKWLRDSQVIWGLMDGLGPAQ</sequence>
<evidence type="ECO:0000259" key="3">
    <source>
        <dbReference type="Pfam" id="PF07596"/>
    </source>
</evidence>
<feature type="domain" description="DUF1559" evidence="3">
    <location>
        <begin position="32"/>
        <end position="126"/>
    </location>
</feature>
<dbReference type="HOGENOM" id="CLU_041661_1_1_0"/>
<evidence type="ECO:0000256" key="2">
    <source>
        <dbReference type="SAM" id="Phobius"/>
    </source>
</evidence>
<name>S0ETP4_CHTCT</name>
<gene>
    <name evidence="4" type="ORF">CCALI_01031</name>
</gene>
<dbReference type="Pfam" id="PF07596">
    <property type="entry name" value="SBP_bac_10"/>
    <property type="match status" value="1"/>
</dbReference>
<dbReference type="Proteomes" id="UP000014227">
    <property type="component" value="Chromosome I"/>
</dbReference>
<dbReference type="InterPro" id="IPR000983">
    <property type="entry name" value="Bac_GSPG_pilin"/>
</dbReference>
<organism evidence="4 5">
    <name type="scientific">Chthonomonas calidirosea (strain DSM 23976 / ICMP 18418 / T49)</name>
    <dbReference type="NCBI Taxonomy" id="1303518"/>
    <lineage>
        <taxon>Bacteria</taxon>
        <taxon>Bacillati</taxon>
        <taxon>Armatimonadota</taxon>
        <taxon>Chthonomonadia</taxon>
        <taxon>Chthonomonadales</taxon>
        <taxon>Chthonomonadaceae</taxon>
        <taxon>Chthonomonas</taxon>
    </lineage>
</organism>
<dbReference type="eggNOG" id="COG4969">
    <property type="taxonomic scope" value="Bacteria"/>
</dbReference>
<evidence type="ECO:0000313" key="4">
    <source>
        <dbReference type="EMBL" id="CCW34853.1"/>
    </source>
</evidence>
<proteinExistence type="predicted"/>
<protein>
    <submittedName>
        <fullName evidence="4">Prepilin-type N-terminal cleavage/methylation domain</fullName>
    </submittedName>
</protein>
<keyword evidence="2" id="KW-0812">Transmembrane</keyword>
<dbReference type="InterPro" id="IPR045584">
    <property type="entry name" value="Pilin-like"/>
</dbReference>
<dbReference type="PATRIC" id="fig|1303518.3.peg.1047"/>
<dbReference type="STRING" id="454171.CP488_00125"/>
<dbReference type="Gene3D" id="3.30.700.10">
    <property type="entry name" value="Glycoprotein, Type 4 Pilin"/>
    <property type="match status" value="1"/>
</dbReference>
<keyword evidence="5" id="KW-1185">Reference proteome</keyword>
<dbReference type="InParanoid" id="S0ETP4"/>
<feature type="transmembrane region" description="Helical" evidence="2">
    <location>
        <begin position="12"/>
        <end position="31"/>
    </location>
</feature>
<keyword evidence="2" id="KW-1133">Transmembrane helix</keyword>
<evidence type="ECO:0000256" key="1">
    <source>
        <dbReference type="ARBA" id="ARBA00022481"/>
    </source>
</evidence>
<dbReference type="InterPro" id="IPR012902">
    <property type="entry name" value="N_methyl_site"/>
</dbReference>
<dbReference type="RefSeq" id="WP_016482402.1">
    <property type="nucleotide sequence ID" value="NC_021487.1"/>
</dbReference>
<dbReference type="Pfam" id="PF07963">
    <property type="entry name" value="N_methyl"/>
    <property type="match status" value="1"/>
</dbReference>
<dbReference type="PRINTS" id="PR00813">
    <property type="entry name" value="BCTERIALGSPG"/>
</dbReference>
<dbReference type="KEGG" id="ccz:CCALI_01031"/>
<dbReference type="InterPro" id="IPR011453">
    <property type="entry name" value="DUF1559"/>
</dbReference>
<dbReference type="AlphaFoldDB" id="S0ETP4"/>
<dbReference type="GO" id="GO:0015628">
    <property type="term" value="P:protein secretion by the type II secretion system"/>
    <property type="evidence" value="ECO:0007669"/>
    <property type="project" value="InterPro"/>
</dbReference>
<dbReference type="NCBIfam" id="TIGR02532">
    <property type="entry name" value="IV_pilin_GFxxxE"/>
    <property type="match status" value="1"/>
</dbReference>
<keyword evidence="2" id="KW-0472">Membrane</keyword>
<dbReference type="SUPFAM" id="SSF54523">
    <property type="entry name" value="Pili subunits"/>
    <property type="match status" value="1"/>
</dbReference>
<keyword evidence="1" id="KW-0488">Methylation</keyword>
<dbReference type="GO" id="GO:0015627">
    <property type="term" value="C:type II protein secretion system complex"/>
    <property type="evidence" value="ECO:0007669"/>
    <property type="project" value="InterPro"/>
</dbReference>